<dbReference type="EMBL" id="JBEWZG010000001">
    <property type="protein sequence ID" value="MFL0205179.1"/>
    <property type="molecule type" value="Genomic_DNA"/>
</dbReference>
<proteinExistence type="predicted"/>
<name>A0ABW8SW00_9BACT</name>
<gene>
    <name evidence="3" type="ORF">V7S74_00330</name>
</gene>
<reference evidence="3 4" key="1">
    <citation type="submission" date="2024-07" db="EMBL/GenBank/DDBJ databases">
        <authorList>
            <person name="Pitt A."/>
            <person name="Hahn M.W."/>
        </authorList>
    </citation>
    <scope>NUCLEOTIDE SEQUENCE [LARGE SCALE GENOMIC DNA]</scope>
    <source>
        <strain evidence="3 4">2-AUSEE-184A6</strain>
    </source>
</reference>
<dbReference type="Proteomes" id="UP001623559">
    <property type="component" value="Unassembled WGS sequence"/>
</dbReference>
<feature type="transmembrane region" description="Helical" evidence="2">
    <location>
        <begin position="32"/>
        <end position="51"/>
    </location>
</feature>
<keyword evidence="2" id="KW-1133">Transmembrane helix</keyword>
<comment type="caution">
    <text evidence="3">The sequence shown here is derived from an EMBL/GenBank/DDBJ whole genome shotgun (WGS) entry which is preliminary data.</text>
</comment>
<evidence type="ECO:0008006" key="5">
    <source>
        <dbReference type="Google" id="ProtNLM"/>
    </source>
</evidence>
<feature type="transmembrane region" description="Helical" evidence="2">
    <location>
        <begin position="6"/>
        <end position="25"/>
    </location>
</feature>
<evidence type="ECO:0000256" key="1">
    <source>
        <dbReference type="SAM" id="MobiDB-lite"/>
    </source>
</evidence>
<evidence type="ECO:0000256" key="2">
    <source>
        <dbReference type="SAM" id="Phobius"/>
    </source>
</evidence>
<feature type="region of interest" description="Disordered" evidence="1">
    <location>
        <begin position="59"/>
        <end position="80"/>
    </location>
</feature>
<evidence type="ECO:0000313" key="4">
    <source>
        <dbReference type="Proteomes" id="UP001623559"/>
    </source>
</evidence>
<keyword evidence="2" id="KW-0472">Membrane</keyword>
<evidence type="ECO:0000313" key="3">
    <source>
        <dbReference type="EMBL" id="MFL0205179.1"/>
    </source>
</evidence>
<keyword evidence="2" id="KW-0812">Transmembrane</keyword>
<accession>A0ABW8SW00</accession>
<organism evidence="3 4">
    <name type="scientific">Aquirufa novilacunae</name>
    <dbReference type="NCBI Taxonomy" id="3139305"/>
    <lineage>
        <taxon>Bacteria</taxon>
        <taxon>Pseudomonadati</taxon>
        <taxon>Bacteroidota</taxon>
        <taxon>Cytophagia</taxon>
        <taxon>Cytophagales</taxon>
        <taxon>Flectobacillaceae</taxon>
        <taxon>Aquirufa</taxon>
    </lineage>
</organism>
<sequence length="80" mass="8766">MLANLTQNWGFMRIIRLLVGGYALFEAIRSSDVLIGIMGTVLIGMALFNMGCGPQGCGVPRNESKSTNSDEIEYEEIHSK</sequence>
<dbReference type="RefSeq" id="WP_406776782.1">
    <property type="nucleotide sequence ID" value="NZ_JBEWZG010000001.1"/>
</dbReference>
<protein>
    <recommendedName>
        <fullName evidence="5">DUF2892 domain-containing protein</fullName>
    </recommendedName>
</protein>